<evidence type="ECO:0000313" key="2">
    <source>
        <dbReference type="Proteomes" id="UP000308730"/>
    </source>
</evidence>
<sequence length="138" mass="15484">MIIDRKDPSAFKFVEVPEVSTTAQGSELLPSDLPPPYLTPILRRPPAMELSIKQGRVWADCPLQSGKAQEVNQLIVEENKQDAISGSYILNCELPDQPINREQISDDLKLLIDEKSQPPVLGDVDQKTLHFPQTCYGW</sequence>
<protein>
    <submittedName>
        <fullName evidence="1">Uncharacterized protein</fullName>
    </submittedName>
</protein>
<organism evidence="1 2">
    <name type="scientific">Antrodiella citrinella</name>
    <dbReference type="NCBI Taxonomy" id="2447956"/>
    <lineage>
        <taxon>Eukaryota</taxon>
        <taxon>Fungi</taxon>
        <taxon>Dikarya</taxon>
        <taxon>Basidiomycota</taxon>
        <taxon>Agaricomycotina</taxon>
        <taxon>Agaricomycetes</taxon>
        <taxon>Polyporales</taxon>
        <taxon>Steccherinaceae</taxon>
        <taxon>Antrodiella</taxon>
    </lineage>
</organism>
<accession>A0A4S4MTA9</accession>
<proteinExistence type="predicted"/>
<evidence type="ECO:0000313" key="1">
    <source>
        <dbReference type="EMBL" id="THH29075.1"/>
    </source>
</evidence>
<gene>
    <name evidence="1" type="ORF">EUX98_g5117</name>
</gene>
<reference evidence="1 2" key="1">
    <citation type="submission" date="2019-02" db="EMBL/GenBank/DDBJ databases">
        <title>Genome sequencing of the rare red list fungi Antrodiella citrinella (Flaviporus citrinellus).</title>
        <authorList>
            <person name="Buettner E."/>
            <person name="Kellner H."/>
        </authorList>
    </citation>
    <scope>NUCLEOTIDE SEQUENCE [LARGE SCALE GENOMIC DNA]</scope>
    <source>
        <strain evidence="1 2">DSM 108506</strain>
    </source>
</reference>
<keyword evidence="2" id="KW-1185">Reference proteome</keyword>
<comment type="caution">
    <text evidence="1">The sequence shown here is derived from an EMBL/GenBank/DDBJ whole genome shotgun (WGS) entry which is preliminary data.</text>
</comment>
<dbReference type="EMBL" id="SGPM01000141">
    <property type="protein sequence ID" value="THH29075.1"/>
    <property type="molecule type" value="Genomic_DNA"/>
</dbReference>
<name>A0A4S4MTA9_9APHY</name>
<dbReference type="AlphaFoldDB" id="A0A4S4MTA9"/>
<dbReference type="Proteomes" id="UP000308730">
    <property type="component" value="Unassembled WGS sequence"/>
</dbReference>